<evidence type="ECO:0000256" key="2">
    <source>
        <dbReference type="ARBA" id="ARBA00023180"/>
    </source>
</evidence>
<feature type="transmembrane region" description="Helical" evidence="3">
    <location>
        <begin position="29"/>
        <end position="50"/>
    </location>
</feature>
<reference evidence="6" key="1">
    <citation type="journal article" date="2023" name="Front. Mar. Sci.">
        <title>A new Merluccius polli reference genome to investigate the effects of global change in West African waters.</title>
        <authorList>
            <person name="Mateo J.L."/>
            <person name="Blanco-Fernandez C."/>
            <person name="Garcia-Vazquez E."/>
            <person name="Machado-Schiaffino G."/>
        </authorList>
    </citation>
    <scope>NUCLEOTIDE SEQUENCE</scope>
    <source>
        <strain evidence="6">C29</strain>
        <tissue evidence="6">Fin</tissue>
    </source>
</reference>
<evidence type="ECO:0000256" key="1">
    <source>
        <dbReference type="ARBA" id="ARBA00023157"/>
    </source>
</evidence>
<dbReference type="PROSITE" id="PS51233">
    <property type="entry name" value="VWFD"/>
    <property type="match status" value="1"/>
</dbReference>
<gene>
    <name evidence="6" type="primary">MUC5AC_1</name>
    <name evidence="6" type="ORF">N1851_001396</name>
</gene>
<feature type="chain" id="PRO_5041298839" evidence="4">
    <location>
        <begin position="17"/>
        <end position="372"/>
    </location>
</feature>
<proteinExistence type="predicted"/>
<dbReference type="PANTHER" id="PTHR11339:SF408">
    <property type="entry name" value="MUCIN-5B"/>
    <property type="match status" value="1"/>
</dbReference>
<dbReference type="EMBL" id="JAOPHQ010000038">
    <property type="protein sequence ID" value="KAK0156049.1"/>
    <property type="molecule type" value="Genomic_DNA"/>
</dbReference>
<sequence>MANGWLLWLTLSGALAASSSDTPVQIPDFAVAVVVMVVVVGVAVGIADSLSSACSLFQHRTVTMEPGCSKAEIKRSKPGRLYSPVPTPTDCLRSLSPVHNGQVCSTWGNFHFKTFDGDLFQLPSSCNYVLTSLCGSSYKDFNIQLRRQLVDGLPTISSVVMKLDSMALELSKSSVVINGKTVILPFSQSGVVIEQAPTYLKIKAKLGLSAIWNGEDSFMVELDTKYKNQTCGLCGDFNGVQLYNEFYSHGIKISPLAYASFWKINDPTETCNEYELTRMDTCTNMSSLCEQIFAGPAFTSCQGLLDVASFASACVADICHCGTSTSTTESNPNPLCLCNTLSEFSRQCVHAGGKPNQWGNLQLCCKDRFLTN</sequence>
<dbReference type="AlphaFoldDB" id="A0AA47NCU3"/>
<dbReference type="InterPro" id="IPR014853">
    <property type="entry name" value="VWF/SSPO/ZAN-like_Cys-rich_dom"/>
</dbReference>
<keyword evidence="2" id="KW-0325">Glycoprotein</keyword>
<dbReference type="GO" id="GO:0005615">
    <property type="term" value="C:extracellular space"/>
    <property type="evidence" value="ECO:0007669"/>
    <property type="project" value="TreeGrafter"/>
</dbReference>
<dbReference type="Pfam" id="PF00094">
    <property type="entry name" value="VWD"/>
    <property type="match status" value="1"/>
</dbReference>
<keyword evidence="1" id="KW-1015">Disulfide bond</keyword>
<feature type="signal peptide" evidence="4">
    <location>
        <begin position="1"/>
        <end position="16"/>
    </location>
</feature>
<dbReference type="SMART" id="SM00216">
    <property type="entry name" value="VWD"/>
    <property type="match status" value="1"/>
</dbReference>
<name>A0AA47NCU3_MERPO</name>
<dbReference type="GO" id="GO:0031012">
    <property type="term" value="C:extracellular matrix"/>
    <property type="evidence" value="ECO:0007669"/>
    <property type="project" value="TreeGrafter"/>
</dbReference>
<keyword evidence="3" id="KW-0472">Membrane</keyword>
<keyword evidence="3" id="KW-0812">Transmembrane</keyword>
<evidence type="ECO:0000313" key="7">
    <source>
        <dbReference type="Proteomes" id="UP001174136"/>
    </source>
</evidence>
<comment type="caution">
    <text evidence="6">The sequence shown here is derived from an EMBL/GenBank/DDBJ whole genome shotgun (WGS) entry which is preliminary data.</text>
</comment>
<evidence type="ECO:0000256" key="3">
    <source>
        <dbReference type="SAM" id="Phobius"/>
    </source>
</evidence>
<keyword evidence="3" id="KW-1133">Transmembrane helix</keyword>
<protein>
    <submittedName>
        <fullName evidence="6">Mucin-5AC</fullName>
    </submittedName>
</protein>
<evidence type="ECO:0000313" key="6">
    <source>
        <dbReference type="EMBL" id="KAK0156049.1"/>
    </source>
</evidence>
<organism evidence="6 7">
    <name type="scientific">Merluccius polli</name>
    <name type="common">Benguela hake</name>
    <name type="synonym">Merluccius cadenati</name>
    <dbReference type="NCBI Taxonomy" id="89951"/>
    <lineage>
        <taxon>Eukaryota</taxon>
        <taxon>Metazoa</taxon>
        <taxon>Chordata</taxon>
        <taxon>Craniata</taxon>
        <taxon>Vertebrata</taxon>
        <taxon>Euteleostomi</taxon>
        <taxon>Actinopterygii</taxon>
        <taxon>Neopterygii</taxon>
        <taxon>Teleostei</taxon>
        <taxon>Neoteleostei</taxon>
        <taxon>Acanthomorphata</taxon>
        <taxon>Zeiogadaria</taxon>
        <taxon>Gadariae</taxon>
        <taxon>Gadiformes</taxon>
        <taxon>Gadoidei</taxon>
        <taxon>Merlucciidae</taxon>
        <taxon>Merluccius</taxon>
    </lineage>
</organism>
<accession>A0AA47NCU3</accession>
<dbReference type="Pfam" id="PF08742">
    <property type="entry name" value="C8"/>
    <property type="match status" value="1"/>
</dbReference>
<dbReference type="InterPro" id="IPR001846">
    <property type="entry name" value="VWF_type-D"/>
</dbReference>
<evidence type="ECO:0000259" key="5">
    <source>
        <dbReference type="PROSITE" id="PS51233"/>
    </source>
</evidence>
<evidence type="ECO:0000256" key="4">
    <source>
        <dbReference type="SAM" id="SignalP"/>
    </source>
</evidence>
<dbReference type="PANTHER" id="PTHR11339">
    <property type="entry name" value="EXTRACELLULAR MATRIX GLYCOPROTEIN RELATED"/>
    <property type="match status" value="1"/>
</dbReference>
<dbReference type="InterPro" id="IPR050780">
    <property type="entry name" value="Mucin_vWF_Thrombospondin_sf"/>
</dbReference>
<feature type="domain" description="VWFD" evidence="5">
    <location>
        <begin position="102"/>
        <end position="272"/>
    </location>
</feature>
<keyword evidence="7" id="KW-1185">Reference proteome</keyword>
<keyword evidence="4" id="KW-0732">Signal</keyword>
<dbReference type="Proteomes" id="UP001174136">
    <property type="component" value="Unassembled WGS sequence"/>
</dbReference>
<dbReference type="SMART" id="SM00832">
    <property type="entry name" value="C8"/>
    <property type="match status" value="1"/>
</dbReference>